<evidence type="ECO:0000313" key="1">
    <source>
        <dbReference type="EMBL" id="AHJ98965.1"/>
    </source>
</evidence>
<dbReference type="EMBL" id="CP007145">
    <property type="protein sequence ID" value="AHJ98965.1"/>
    <property type="molecule type" value="Genomic_DNA"/>
</dbReference>
<dbReference type="AlphaFoldDB" id="W8FBB8"/>
<dbReference type="RefSeq" id="WP_044003068.1">
    <property type="nucleotide sequence ID" value="NZ_CP007145.1"/>
</dbReference>
<dbReference type="KEGG" id="hsw:Hsw_3370"/>
<evidence type="ECO:0000313" key="2">
    <source>
        <dbReference type="Proteomes" id="UP000019423"/>
    </source>
</evidence>
<proteinExistence type="predicted"/>
<dbReference type="PATRIC" id="fig|1227739.3.peg.3533"/>
<name>W8FBB8_9BACT</name>
<protein>
    <submittedName>
        <fullName evidence="1">Uncharacterized protein</fullName>
    </submittedName>
</protein>
<organism evidence="1 2">
    <name type="scientific">Hymenobacter swuensis DY53</name>
    <dbReference type="NCBI Taxonomy" id="1227739"/>
    <lineage>
        <taxon>Bacteria</taxon>
        <taxon>Pseudomonadati</taxon>
        <taxon>Bacteroidota</taxon>
        <taxon>Cytophagia</taxon>
        <taxon>Cytophagales</taxon>
        <taxon>Hymenobacteraceae</taxon>
        <taxon>Hymenobacter</taxon>
    </lineage>
</organism>
<reference evidence="1 2" key="1">
    <citation type="submission" date="2014-01" db="EMBL/GenBank/DDBJ databases">
        <title>Complete genome sequence of ionizing-radiation resistance bacterium Hymenobacter swuensis DY53.</title>
        <authorList>
            <person name="Jung J.-H."/>
            <person name="Jeong S.-W."/>
            <person name="Joe M.-H."/>
            <person name="Cho y.-j."/>
            <person name="Kim M.-K."/>
            <person name="Lim S.-Y."/>
        </authorList>
    </citation>
    <scope>NUCLEOTIDE SEQUENCE [LARGE SCALE GENOMIC DNA]</scope>
    <source>
        <strain evidence="1 2">DY53</strain>
    </source>
</reference>
<keyword evidence="2" id="KW-1185">Reference proteome</keyword>
<dbReference type="OrthoDB" id="9907901at2"/>
<dbReference type="Proteomes" id="UP000019423">
    <property type="component" value="Chromosome"/>
</dbReference>
<dbReference type="STRING" id="1227739.Hsw_3370"/>
<gene>
    <name evidence="1" type="ORF">Hsw_3370</name>
</gene>
<sequence length="135" mass="15671">MHYTACQLWPDVLSAEAQIRFWLESPEVPAAKREATEAALPQMLGNRLRQCWLNLTLFLGRARVDAPKPTTADITAFCLELRQTGQVEVEEVLRIRRRLYQATLREFEWHKERLRAVCQARYDAQLHAAHEDQAA</sequence>
<accession>W8FBB8</accession>
<dbReference type="HOGENOM" id="CLU_1882918_0_0_10"/>